<dbReference type="EMBL" id="JAIZAY010000016">
    <property type="protein sequence ID" value="KAJ8027600.1"/>
    <property type="molecule type" value="Genomic_DNA"/>
</dbReference>
<dbReference type="InterPro" id="IPR036772">
    <property type="entry name" value="SRCR-like_dom_sf"/>
</dbReference>
<feature type="domain" description="SRCR" evidence="8">
    <location>
        <begin position="128"/>
        <end position="225"/>
    </location>
</feature>
<keyword evidence="3 6" id="KW-1015">Disulfide bond</keyword>
<evidence type="ECO:0000259" key="8">
    <source>
        <dbReference type="PROSITE" id="PS50287"/>
    </source>
</evidence>
<dbReference type="InterPro" id="IPR001190">
    <property type="entry name" value="SRCR"/>
</dbReference>
<evidence type="ECO:0000256" key="6">
    <source>
        <dbReference type="PROSITE-ProRule" id="PRU00196"/>
    </source>
</evidence>
<evidence type="ECO:0000256" key="2">
    <source>
        <dbReference type="ARBA" id="ARBA00022737"/>
    </source>
</evidence>
<keyword evidence="1 7" id="KW-0732">Signal</keyword>
<evidence type="ECO:0000313" key="9">
    <source>
        <dbReference type="EMBL" id="KAJ8027600.1"/>
    </source>
</evidence>
<dbReference type="FunFam" id="3.10.250.10:FF:000006">
    <property type="entry name" value="neurotrypsin isoform X2"/>
    <property type="match status" value="2"/>
</dbReference>
<dbReference type="PANTHER" id="PTHR48071:SF18">
    <property type="entry name" value="DELETED IN MALIGNANT BRAIN TUMORS 1 PROTEIN-RELATED"/>
    <property type="match status" value="1"/>
</dbReference>
<feature type="disulfide bond" evidence="6">
    <location>
        <begin position="92"/>
        <end position="102"/>
    </location>
</feature>
<feature type="domain" description="SRCR" evidence="8">
    <location>
        <begin position="439"/>
        <end position="537"/>
    </location>
</feature>
<keyword evidence="5" id="KW-0325">Glycoprotein</keyword>
<dbReference type="PRINTS" id="PR00258">
    <property type="entry name" value="SPERACTRCPTR"/>
</dbReference>
<dbReference type="FunFam" id="3.10.250.10:FF:000007">
    <property type="entry name" value="Soluble scavenger receptor cysteine-rich domain-containing protein SSC5D"/>
    <property type="match status" value="1"/>
</dbReference>
<dbReference type="SMART" id="SM00202">
    <property type="entry name" value="SR"/>
    <property type="match status" value="5"/>
</dbReference>
<feature type="chain" id="PRO_5040449593" evidence="7">
    <location>
        <begin position="22"/>
        <end position="577"/>
    </location>
</feature>
<gene>
    <name evidence="9" type="ORF">HOLleu_32791</name>
</gene>
<dbReference type="Proteomes" id="UP001152320">
    <property type="component" value="Chromosome 16"/>
</dbReference>
<name>A0A9Q1GZD3_HOLLE</name>
<dbReference type="OrthoDB" id="536948at2759"/>
<dbReference type="Gene3D" id="3.10.250.10">
    <property type="entry name" value="SRCR-like domain"/>
    <property type="match status" value="5"/>
</dbReference>
<organism evidence="9 10">
    <name type="scientific">Holothuria leucospilota</name>
    <name type="common">Black long sea cucumber</name>
    <name type="synonym">Mertensiothuria leucospilota</name>
    <dbReference type="NCBI Taxonomy" id="206669"/>
    <lineage>
        <taxon>Eukaryota</taxon>
        <taxon>Metazoa</taxon>
        <taxon>Echinodermata</taxon>
        <taxon>Eleutherozoa</taxon>
        <taxon>Echinozoa</taxon>
        <taxon>Holothuroidea</taxon>
        <taxon>Aspidochirotacea</taxon>
        <taxon>Aspidochirotida</taxon>
        <taxon>Holothuriidae</taxon>
        <taxon>Holothuria</taxon>
    </lineage>
</organism>
<dbReference type="FunFam" id="3.10.250.10:FF:000001">
    <property type="entry name" value="Lysyl oxidase 4 isoform X1"/>
    <property type="match status" value="2"/>
</dbReference>
<dbReference type="PROSITE" id="PS50287">
    <property type="entry name" value="SRCR_2"/>
    <property type="match status" value="5"/>
</dbReference>
<feature type="disulfide bond" evidence="6">
    <location>
        <begin position="508"/>
        <end position="518"/>
    </location>
</feature>
<evidence type="ECO:0000256" key="7">
    <source>
        <dbReference type="SAM" id="SignalP"/>
    </source>
</evidence>
<dbReference type="PROSITE" id="PS00420">
    <property type="entry name" value="SRCR_1"/>
    <property type="match status" value="3"/>
</dbReference>
<protein>
    <submittedName>
        <fullName evidence="9">Deleted in malignant brain tumors 1 protein</fullName>
    </submittedName>
</protein>
<keyword evidence="2" id="KW-0677">Repeat</keyword>
<evidence type="ECO:0000256" key="5">
    <source>
        <dbReference type="ARBA" id="ARBA00023180"/>
    </source>
</evidence>
<feature type="disulfide bond" evidence="6">
    <location>
        <begin position="300"/>
        <end position="310"/>
    </location>
</feature>
<dbReference type="GO" id="GO:0016020">
    <property type="term" value="C:membrane"/>
    <property type="evidence" value="ECO:0007669"/>
    <property type="project" value="InterPro"/>
</dbReference>
<feature type="domain" description="SRCR" evidence="8">
    <location>
        <begin position="337"/>
        <end position="435"/>
    </location>
</feature>
<accession>A0A9Q1GZD3</accession>
<evidence type="ECO:0000313" key="10">
    <source>
        <dbReference type="Proteomes" id="UP001152320"/>
    </source>
</evidence>
<feature type="domain" description="SRCR" evidence="8">
    <location>
        <begin position="232"/>
        <end position="329"/>
    </location>
</feature>
<feature type="disulfide bond" evidence="6">
    <location>
        <begin position="405"/>
        <end position="415"/>
    </location>
</feature>
<evidence type="ECO:0000256" key="1">
    <source>
        <dbReference type="ARBA" id="ARBA00022729"/>
    </source>
</evidence>
<feature type="signal peptide" evidence="7">
    <location>
        <begin position="1"/>
        <end position="21"/>
    </location>
</feature>
<dbReference type="AlphaFoldDB" id="A0A9Q1GZD3"/>
<comment type="caution">
    <text evidence="9">The sequence shown here is derived from an EMBL/GenBank/DDBJ whole genome shotgun (WGS) entry which is preliminary data.</text>
</comment>
<keyword evidence="10" id="KW-1185">Reference proteome</keyword>
<reference evidence="9" key="1">
    <citation type="submission" date="2021-10" db="EMBL/GenBank/DDBJ databases">
        <title>Tropical sea cucumber genome reveals ecological adaptation and Cuvierian tubules defense mechanism.</title>
        <authorList>
            <person name="Chen T."/>
        </authorList>
    </citation>
    <scope>NUCLEOTIDE SEQUENCE</scope>
    <source>
        <strain evidence="9">Nanhai2018</strain>
        <tissue evidence="9">Muscle</tissue>
    </source>
</reference>
<feature type="domain" description="SRCR" evidence="8">
    <location>
        <begin position="24"/>
        <end position="121"/>
    </location>
</feature>
<comment type="caution">
    <text evidence="6">Lacks conserved residue(s) required for the propagation of feature annotation.</text>
</comment>
<dbReference type="PANTHER" id="PTHR48071">
    <property type="entry name" value="SRCR DOMAIN-CONTAINING PROTEIN"/>
    <property type="match status" value="1"/>
</dbReference>
<proteinExistence type="predicted"/>
<evidence type="ECO:0000256" key="3">
    <source>
        <dbReference type="ARBA" id="ARBA00023157"/>
    </source>
</evidence>
<keyword evidence="4" id="KW-0675">Receptor</keyword>
<dbReference type="SUPFAM" id="SSF56487">
    <property type="entry name" value="SRCR-like"/>
    <property type="match status" value="5"/>
</dbReference>
<sequence length="577" mass="62285">MRLGLSLLLSCLGFMVRLSSSSRIRLAGGNDTAGRVEVLLNGEWGTVCDDSWDIQDATVVCRQLGFPAAISSPSKAFFGRGQGLIHLDNVACKGHEKSILDCPRSKNLNCGHSEDAGVVCSLNALIEVRLAGGNDTSGRVEVFLDGQWGTVCDDSWGYNEAIVVCRQLGFPSALEATTNALFGEGHGKIHLNDVDCAGHEKSILQCPRSSNRKCVHAEDAGVVCSLNGKYLVRLANGNETAGRVEIFFNGLWGTVCDDSWDIQDATVVCRMLGFPSAIDATTNASFGKGQGLIHVTNLACNGNESSIMKCPQSTEHKCGHDKDAGAVCLAEFNFSAVRLADGNETAGRVEVFFNGRWGTVCDDSWDIQDAIVVCRQIGFLGALKATSNSFFGESQDDIQFDEVVCKGSEHSIFECRRSNVDPSCGIMEDAGVICSTGNFTVNNGNEIAGRVELYNNVRCGTVCDDNWGINDARVICRQQFGYNSTLSAPRKAAFGEGVRPIHFTSVRCPGHENSLMDCEYKRKSDCMHNEDANVTCSDVGYSKLKSIFKCFHSLGKCACNSFVPLLILTVPLKVAMN</sequence>
<dbReference type="Pfam" id="PF00530">
    <property type="entry name" value="SRCR"/>
    <property type="match status" value="5"/>
</dbReference>
<evidence type="ECO:0000256" key="4">
    <source>
        <dbReference type="ARBA" id="ARBA00023170"/>
    </source>
</evidence>
<feature type="disulfide bond" evidence="6">
    <location>
        <begin position="196"/>
        <end position="206"/>
    </location>
</feature>